<keyword evidence="2" id="KW-1185">Reference proteome</keyword>
<comment type="caution">
    <text evidence="1">The sequence shown here is derived from an EMBL/GenBank/DDBJ whole genome shotgun (WGS) entry which is preliminary data.</text>
</comment>
<dbReference type="Proteomes" id="UP001054945">
    <property type="component" value="Unassembled WGS sequence"/>
</dbReference>
<accession>A0AAV4MWN1</accession>
<gene>
    <name evidence="1" type="ORF">CEXT_70931</name>
</gene>
<sequence length="113" mass="13113">MIRTRWFCRNFAAIRLLTEEFIDSPTTDCHADRKRTIPLTPEENKDLARKAMAGGITLESPFMGKMHAERKKEEEKEKSLLEGLVLWLSIKEPEHNMTKSLETEECSELDDFA</sequence>
<proteinExistence type="predicted"/>
<evidence type="ECO:0000313" key="1">
    <source>
        <dbReference type="EMBL" id="GIX76783.1"/>
    </source>
</evidence>
<name>A0AAV4MWN1_CAEEX</name>
<dbReference type="AlphaFoldDB" id="A0AAV4MWN1"/>
<reference evidence="1 2" key="1">
    <citation type="submission" date="2021-06" db="EMBL/GenBank/DDBJ databases">
        <title>Caerostris extrusa draft genome.</title>
        <authorList>
            <person name="Kono N."/>
            <person name="Arakawa K."/>
        </authorList>
    </citation>
    <scope>NUCLEOTIDE SEQUENCE [LARGE SCALE GENOMIC DNA]</scope>
</reference>
<evidence type="ECO:0000313" key="2">
    <source>
        <dbReference type="Proteomes" id="UP001054945"/>
    </source>
</evidence>
<organism evidence="1 2">
    <name type="scientific">Caerostris extrusa</name>
    <name type="common">Bark spider</name>
    <name type="synonym">Caerostris bankana</name>
    <dbReference type="NCBI Taxonomy" id="172846"/>
    <lineage>
        <taxon>Eukaryota</taxon>
        <taxon>Metazoa</taxon>
        <taxon>Ecdysozoa</taxon>
        <taxon>Arthropoda</taxon>
        <taxon>Chelicerata</taxon>
        <taxon>Arachnida</taxon>
        <taxon>Araneae</taxon>
        <taxon>Araneomorphae</taxon>
        <taxon>Entelegynae</taxon>
        <taxon>Araneoidea</taxon>
        <taxon>Araneidae</taxon>
        <taxon>Caerostris</taxon>
    </lineage>
</organism>
<protein>
    <submittedName>
        <fullName evidence="1">Uncharacterized protein</fullName>
    </submittedName>
</protein>
<dbReference type="EMBL" id="BPLR01002694">
    <property type="protein sequence ID" value="GIX76783.1"/>
    <property type="molecule type" value="Genomic_DNA"/>
</dbReference>